<dbReference type="InterPro" id="IPR016047">
    <property type="entry name" value="M23ase_b-sheet_dom"/>
</dbReference>
<reference evidence="4" key="2">
    <citation type="journal article" date="2021" name="Microorganisms">
        <title>Bacterial Dimethylsulfoniopropionate Biosynthesis in the East China Sea.</title>
        <authorList>
            <person name="Liu J."/>
            <person name="Zhang Y."/>
            <person name="Liu J."/>
            <person name="Zhong H."/>
            <person name="Williams B.T."/>
            <person name="Zheng Y."/>
            <person name="Curson A.R.J."/>
            <person name="Sun C."/>
            <person name="Sun H."/>
            <person name="Song D."/>
            <person name="Wagner Mackenzie B."/>
            <person name="Bermejo Martinez A."/>
            <person name="Todd J.D."/>
            <person name="Zhang X.H."/>
        </authorList>
    </citation>
    <scope>NUCLEOTIDE SEQUENCE</scope>
    <source>
        <strain evidence="4">AESS21</strain>
    </source>
</reference>
<keyword evidence="1" id="KW-0732">Signal</keyword>
<dbReference type="AlphaFoldDB" id="A0A944CBU1"/>
<dbReference type="InterPro" id="IPR011055">
    <property type="entry name" value="Dup_hybrid_motif"/>
</dbReference>
<proteinExistence type="predicted"/>
<reference evidence="4" key="1">
    <citation type="submission" date="2018-08" db="EMBL/GenBank/DDBJ databases">
        <authorList>
            <person name="Jin W."/>
            <person name="Wang H."/>
            <person name="Yang Y."/>
            <person name="Li M."/>
            <person name="Liu J."/>
        </authorList>
    </citation>
    <scope>NUCLEOTIDE SEQUENCE</scope>
    <source>
        <strain evidence="4">AESS21</strain>
    </source>
</reference>
<dbReference type="PANTHER" id="PTHR21666">
    <property type="entry name" value="PEPTIDASE-RELATED"/>
    <property type="match status" value="1"/>
</dbReference>
<evidence type="ECO:0000259" key="3">
    <source>
        <dbReference type="Pfam" id="PF01551"/>
    </source>
</evidence>
<dbReference type="PANTHER" id="PTHR21666:SF289">
    <property type="entry name" value="L-ALA--D-GLU ENDOPEPTIDASE"/>
    <property type="match status" value="1"/>
</dbReference>
<dbReference type="SUPFAM" id="SSF51261">
    <property type="entry name" value="Duplicated hybrid motif"/>
    <property type="match status" value="1"/>
</dbReference>
<protein>
    <submittedName>
        <fullName evidence="4">M23 family peptidase</fullName>
    </submittedName>
</protein>
<evidence type="ECO:0000256" key="1">
    <source>
        <dbReference type="ARBA" id="ARBA00022729"/>
    </source>
</evidence>
<feature type="transmembrane region" description="Helical" evidence="2">
    <location>
        <begin position="43"/>
        <end position="66"/>
    </location>
</feature>
<name>A0A944CBU1_9HYPH</name>
<dbReference type="Pfam" id="PF01551">
    <property type="entry name" value="Peptidase_M23"/>
    <property type="match status" value="1"/>
</dbReference>
<accession>A0A944CBU1</accession>
<dbReference type="GO" id="GO:0004222">
    <property type="term" value="F:metalloendopeptidase activity"/>
    <property type="evidence" value="ECO:0007669"/>
    <property type="project" value="TreeGrafter"/>
</dbReference>
<evidence type="ECO:0000313" key="5">
    <source>
        <dbReference type="Proteomes" id="UP000705379"/>
    </source>
</evidence>
<keyword evidence="2" id="KW-1133">Transmembrane helix</keyword>
<dbReference type="Gene3D" id="2.70.70.10">
    <property type="entry name" value="Glucose Permease (Domain IIA)"/>
    <property type="match status" value="1"/>
</dbReference>
<organism evidence="4 5">
    <name type="scientific">Roseibium polysiphoniae</name>
    <dbReference type="NCBI Taxonomy" id="2571221"/>
    <lineage>
        <taxon>Bacteria</taxon>
        <taxon>Pseudomonadati</taxon>
        <taxon>Pseudomonadota</taxon>
        <taxon>Alphaproteobacteria</taxon>
        <taxon>Hyphomicrobiales</taxon>
        <taxon>Stappiaceae</taxon>
        <taxon>Roseibium</taxon>
    </lineage>
</organism>
<evidence type="ECO:0000313" key="4">
    <source>
        <dbReference type="EMBL" id="MBS8259640.1"/>
    </source>
</evidence>
<comment type="caution">
    <text evidence="4">The sequence shown here is derived from an EMBL/GenBank/DDBJ whole genome shotgun (WGS) entry which is preliminary data.</text>
</comment>
<evidence type="ECO:0000256" key="2">
    <source>
        <dbReference type="SAM" id="Phobius"/>
    </source>
</evidence>
<dbReference type="Proteomes" id="UP000705379">
    <property type="component" value="Unassembled WGS sequence"/>
</dbReference>
<dbReference type="CDD" id="cd12797">
    <property type="entry name" value="M23_peptidase"/>
    <property type="match status" value="1"/>
</dbReference>
<feature type="domain" description="M23ase beta-sheet core" evidence="3">
    <location>
        <begin position="334"/>
        <end position="428"/>
    </location>
</feature>
<sequence length="444" mass="47910">MPLTPFSQDKPYRHRFALPGAEHQPPARSPERRWPLALSPRTAIVLASMISVLTIGAVGTVGYWVLRGDMLETAQSRQAAIETAYQDRIERLRAEIDRLNSRQAIDRESVELQVSDLIRRQQTLNQRHAVVTSLMKRAERNGIQLASSKILPTKKPETEPDPLAIVAEDAELAIGGEPELLENPLKALGLRGTSSAMPDEPAKPLAPTPGEQAALNQVEQDILAMNQESVSALDALAVATETQIDTILAATRPLGVNLTPAGTASGRSGVGGPYIPYTSGGFTSRVKRAERALVALDSLKTAAKRLPISRPMQNVKISSHFGPRIDPFLGKFAMHTGMDFKASYGARVYSSAPGTVVHAGRKGGYGKLVEIRHANGFVSRYAHLSRMHVSKGDHVTTGDVIGNVGSTGRSTGPHLHYEIRMGKEPLDPAAFVTAGDRLSKLIDS</sequence>
<keyword evidence="2" id="KW-0812">Transmembrane</keyword>
<keyword evidence="2" id="KW-0472">Membrane</keyword>
<dbReference type="FunFam" id="2.70.70.10:FF:000006">
    <property type="entry name" value="M23 family peptidase"/>
    <property type="match status" value="1"/>
</dbReference>
<gene>
    <name evidence="4" type="ORF">DYI23_05355</name>
</gene>
<dbReference type="EMBL" id="QTKU01000001">
    <property type="protein sequence ID" value="MBS8259640.1"/>
    <property type="molecule type" value="Genomic_DNA"/>
</dbReference>
<dbReference type="InterPro" id="IPR050570">
    <property type="entry name" value="Cell_wall_metabolism_enzyme"/>
</dbReference>